<accession>A0A4Y2LBC3</accession>
<dbReference type="AlphaFoldDB" id="A0A4Y2LBC3"/>
<protein>
    <submittedName>
        <fullName evidence="1">Uncharacterized protein</fullName>
    </submittedName>
</protein>
<evidence type="ECO:0000313" key="1">
    <source>
        <dbReference type="EMBL" id="GBN11117.1"/>
    </source>
</evidence>
<feature type="non-terminal residue" evidence="1">
    <location>
        <position position="1"/>
    </location>
</feature>
<evidence type="ECO:0000313" key="2">
    <source>
        <dbReference type="Proteomes" id="UP000499080"/>
    </source>
</evidence>
<name>A0A4Y2LBC3_ARAVE</name>
<comment type="caution">
    <text evidence="1">The sequence shown here is derived from an EMBL/GenBank/DDBJ whole genome shotgun (WGS) entry which is preliminary data.</text>
</comment>
<sequence length="59" mass="6825">ATSVFNVSWPSNEKEQAVIDEIERRRDIVWNEAPKRGTHGRESCQDMAHYLPNNVSLIE</sequence>
<proteinExistence type="predicted"/>
<organism evidence="1 2">
    <name type="scientific">Araneus ventricosus</name>
    <name type="common">Orbweaver spider</name>
    <name type="synonym">Epeira ventricosa</name>
    <dbReference type="NCBI Taxonomy" id="182803"/>
    <lineage>
        <taxon>Eukaryota</taxon>
        <taxon>Metazoa</taxon>
        <taxon>Ecdysozoa</taxon>
        <taxon>Arthropoda</taxon>
        <taxon>Chelicerata</taxon>
        <taxon>Arachnida</taxon>
        <taxon>Araneae</taxon>
        <taxon>Araneomorphae</taxon>
        <taxon>Entelegynae</taxon>
        <taxon>Araneoidea</taxon>
        <taxon>Araneidae</taxon>
        <taxon>Araneus</taxon>
    </lineage>
</organism>
<gene>
    <name evidence="1" type="ORF">AVEN_259190_1</name>
</gene>
<dbReference type="EMBL" id="BGPR01198405">
    <property type="protein sequence ID" value="GBN11117.1"/>
    <property type="molecule type" value="Genomic_DNA"/>
</dbReference>
<keyword evidence="2" id="KW-1185">Reference proteome</keyword>
<reference evidence="1 2" key="1">
    <citation type="journal article" date="2019" name="Sci. Rep.">
        <title>Orb-weaving spider Araneus ventricosus genome elucidates the spidroin gene catalogue.</title>
        <authorList>
            <person name="Kono N."/>
            <person name="Nakamura H."/>
            <person name="Ohtoshi R."/>
            <person name="Moran D.A.P."/>
            <person name="Shinohara A."/>
            <person name="Yoshida Y."/>
            <person name="Fujiwara M."/>
            <person name="Mori M."/>
            <person name="Tomita M."/>
            <person name="Arakawa K."/>
        </authorList>
    </citation>
    <scope>NUCLEOTIDE SEQUENCE [LARGE SCALE GENOMIC DNA]</scope>
</reference>
<dbReference type="Proteomes" id="UP000499080">
    <property type="component" value="Unassembled WGS sequence"/>
</dbReference>